<evidence type="ECO:0000313" key="2">
    <source>
        <dbReference type="Proteomes" id="UP000813463"/>
    </source>
</evidence>
<evidence type="ECO:0000313" key="3">
    <source>
        <dbReference type="RefSeq" id="XP_021855557.1"/>
    </source>
</evidence>
<dbReference type="PANTHER" id="PTHR35499">
    <property type="entry name" value="OS05G0128300 PROTEIN"/>
    <property type="match status" value="1"/>
</dbReference>
<feature type="region of interest" description="Disordered" evidence="1">
    <location>
        <begin position="1"/>
        <end position="61"/>
    </location>
</feature>
<dbReference type="AlphaFoldDB" id="A0A9R0IUT5"/>
<dbReference type="RefSeq" id="XP_021855557.1">
    <property type="nucleotide sequence ID" value="XM_021999865.2"/>
</dbReference>
<dbReference type="Proteomes" id="UP000813463">
    <property type="component" value="Chromosome 6"/>
</dbReference>
<dbReference type="PANTHER" id="PTHR35499:SF4">
    <property type="entry name" value="ALC-INTERACTING PROTEIN 1"/>
    <property type="match status" value="1"/>
</dbReference>
<organism evidence="2 3">
    <name type="scientific">Spinacia oleracea</name>
    <name type="common">Spinach</name>
    <dbReference type="NCBI Taxonomy" id="3562"/>
    <lineage>
        <taxon>Eukaryota</taxon>
        <taxon>Viridiplantae</taxon>
        <taxon>Streptophyta</taxon>
        <taxon>Embryophyta</taxon>
        <taxon>Tracheophyta</taxon>
        <taxon>Spermatophyta</taxon>
        <taxon>Magnoliopsida</taxon>
        <taxon>eudicotyledons</taxon>
        <taxon>Gunneridae</taxon>
        <taxon>Pentapetalae</taxon>
        <taxon>Caryophyllales</taxon>
        <taxon>Chenopodiaceae</taxon>
        <taxon>Chenopodioideae</taxon>
        <taxon>Anserineae</taxon>
        <taxon>Spinacia</taxon>
    </lineage>
</organism>
<keyword evidence="2" id="KW-1185">Reference proteome</keyword>
<dbReference type="GeneID" id="110794896"/>
<accession>A0A9R0IUT5</accession>
<proteinExistence type="predicted"/>
<reference evidence="3" key="2">
    <citation type="submission" date="2025-08" db="UniProtKB">
        <authorList>
            <consortium name="RefSeq"/>
        </authorList>
    </citation>
    <scope>IDENTIFICATION</scope>
    <source>
        <tissue evidence="3">Leaf</tissue>
    </source>
</reference>
<feature type="compositionally biased region" description="Low complexity" evidence="1">
    <location>
        <begin position="37"/>
        <end position="56"/>
    </location>
</feature>
<evidence type="ECO:0008006" key="4">
    <source>
        <dbReference type="Google" id="ProtNLM"/>
    </source>
</evidence>
<feature type="region of interest" description="Disordered" evidence="1">
    <location>
        <begin position="133"/>
        <end position="159"/>
    </location>
</feature>
<protein>
    <recommendedName>
        <fullName evidence="4">DUF3741 domain-containing protein</fullName>
    </recommendedName>
</protein>
<feature type="compositionally biased region" description="Basic and acidic residues" evidence="1">
    <location>
        <begin position="1"/>
        <end position="36"/>
    </location>
</feature>
<reference evidence="2" key="1">
    <citation type="journal article" date="2021" name="Nat. Commun.">
        <title>Genomic analyses provide insights into spinach domestication and the genetic basis of agronomic traits.</title>
        <authorList>
            <person name="Cai X."/>
            <person name="Sun X."/>
            <person name="Xu C."/>
            <person name="Sun H."/>
            <person name="Wang X."/>
            <person name="Ge C."/>
            <person name="Zhang Z."/>
            <person name="Wang Q."/>
            <person name="Fei Z."/>
            <person name="Jiao C."/>
            <person name="Wang Q."/>
        </authorList>
    </citation>
    <scope>NUCLEOTIDE SEQUENCE [LARGE SCALE GENOMIC DNA]</scope>
    <source>
        <strain evidence="2">cv. Varoflay</strain>
    </source>
</reference>
<dbReference type="OrthoDB" id="1670627at2759"/>
<evidence type="ECO:0000256" key="1">
    <source>
        <dbReference type="SAM" id="MobiDB-lite"/>
    </source>
</evidence>
<gene>
    <name evidence="3" type="primary">LOC110794896</name>
</gene>
<sequence>MTLTKEGNKKSRPPPRDDGRVIKDSRSNKKRYEERYTSSTSCSSGSMRLRNNNNNDDGLREKCGVQKRKLLVSTKKGKLSGKVVDSSIIDSRKKMVDQKQHMICIEVQSDDQLFSRSPVSVLDGHLTKEISPFSKGEGRNLSSKSRRKSSPKIKINDNLPQDIAPKSTKNYQDYCNKIANKQELVKAEVEAAENFMEMLENICKLAGEEHIKKDTKWVKKYELLKVHFVEDLCIHLGQDLVDLLLDELLDEIVMAL</sequence>
<name>A0A9R0IUT5_SPIOL</name>
<dbReference type="KEGG" id="soe:110794896"/>